<sequence length="411" mass="46970">MKEFITILFQNSLSMSILTLCYAAAWHTLSSRYSAKRVYLGWILIALGWFFPVRLLFDTVFIFIPKPEPDHFSPFAFVQSLSINISDRYMSPSPFILAWLWILSGIWVMGILILFFYHWIRHQKLMQTIRRWSRISNDPEMFKILKTLKEELNIKSHVSLRVCPAINSPMLVGLLRPAILIPDISFTHQEWTLILKHELIHLKRYDLWVKLIILIVNLIYWFNPIVYILSKASLLQCELSCDAQTLQGCDTKQRRQYGETIIRVAKHGIQSQTACSTTFYGGTKNMRKRLTLIMDIKPKKTGTLILALAIAGVLTTGAIDAVVNTIEAKASGESTEVTNPNSGVDKNNEKIEKISNKLQNYADGKSEAHSSSSAEKTVVDTSQSNVNTNKQISHFEKLLRQYEQSNISKLN</sequence>
<keyword evidence="2" id="KW-1185">Reference proteome</keyword>
<dbReference type="Proteomes" id="UP001380953">
    <property type="component" value="Unassembled WGS sequence"/>
</dbReference>
<gene>
    <name evidence="1" type="ORF">WKI47_21260</name>
</gene>
<dbReference type="EMBL" id="JBBKAR010000056">
    <property type="protein sequence ID" value="MEJ8306443.1"/>
    <property type="molecule type" value="Genomic_DNA"/>
</dbReference>
<organism evidence="1 2">
    <name type="scientific">Saccharibacillus sacchari</name>
    <dbReference type="NCBI Taxonomy" id="456493"/>
    <lineage>
        <taxon>Bacteria</taxon>
        <taxon>Bacillati</taxon>
        <taxon>Bacillota</taxon>
        <taxon>Bacilli</taxon>
        <taxon>Bacillales</taxon>
        <taxon>Paenibacillaceae</taxon>
        <taxon>Saccharibacillus</taxon>
    </lineage>
</organism>
<name>A0ACC6PHR1_9BACL</name>
<comment type="caution">
    <text evidence="1">The sequence shown here is derived from an EMBL/GenBank/DDBJ whole genome shotgun (WGS) entry which is preliminary data.</text>
</comment>
<evidence type="ECO:0000313" key="2">
    <source>
        <dbReference type="Proteomes" id="UP001380953"/>
    </source>
</evidence>
<protein>
    <submittedName>
        <fullName evidence="1">M56 family metallopeptidase</fullName>
    </submittedName>
</protein>
<proteinExistence type="predicted"/>
<accession>A0ACC6PHR1</accession>
<reference evidence="1" key="1">
    <citation type="submission" date="2024-03" db="EMBL/GenBank/DDBJ databases">
        <title>Whole genome sequecning of epiphytes from Marcgravia umbellata leaves.</title>
        <authorList>
            <person name="Kumar G."/>
            <person name="Savka M.A."/>
        </authorList>
    </citation>
    <scope>NUCLEOTIDE SEQUENCE</scope>
    <source>
        <strain evidence="1">RIT_BL5</strain>
    </source>
</reference>
<evidence type="ECO:0000313" key="1">
    <source>
        <dbReference type="EMBL" id="MEJ8306443.1"/>
    </source>
</evidence>